<dbReference type="Gene3D" id="3.40.50.1110">
    <property type="entry name" value="SGNH hydrolase"/>
    <property type="match status" value="1"/>
</dbReference>
<dbReference type="InterPro" id="IPR003886">
    <property type="entry name" value="NIDO_dom"/>
</dbReference>
<feature type="domain" description="NIDO" evidence="1">
    <location>
        <begin position="1"/>
        <end position="118"/>
    </location>
</feature>
<sequence>MNWVDVGYYSASTDKLNSFQLLLVNREDASSPGAFDIIFNYDKVQWETGSASGGTGGLGGTSAVAGCSNGSGRDGTSYELFGSSVNGAFVDTSPTGLANTSTDSSVTGRHVFRVRGGSAPLTQYVALGDSFQSGEGAGAYLPNTDIPGNRCHVRPTHTRNDSSTLAWST</sequence>
<organism evidence="2 3">
    <name type="scientific">Cryobacterium ruanii</name>
    <dbReference type="NCBI Taxonomy" id="1259197"/>
    <lineage>
        <taxon>Bacteria</taxon>
        <taxon>Bacillati</taxon>
        <taxon>Actinomycetota</taxon>
        <taxon>Actinomycetes</taxon>
        <taxon>Micrococcales</taxon>
        <taxon>Microbacteriaceae</taxon>
        <taxon>Cryobacterium</taxon>
    </lineage>
</organism>
<dbReference type="GO" id="GO:0007160">
    <property type="term" value="P:cell-matrix adhesion"/>
    <property type="evidence" value="ECO:0007669"/>
    <property type="project" value="InterPro"/>
</dbReference>
<dbReference type="EMBL" id="SOHK01000007">
    <property type="protein sequence ID" value="TFD67709.1"/>
    <property type="molecule type" value="Genomic_DNA"/>
</dbReference>
<comment type="caution">
    <text evidence="2">The sequence shown here is derived from an EMBL/GenBank/DDBJ whole genome shotgun (WGS) entry which is preliminary data.</text>
</comment>
<protein>
    <recommendedName>
        <fullName evidence="1">NIDO domain-containing protein</fullName>
    </recommendedName>
</protein>
<dbReference type="PROSITE" id="PS51220">
    <property type="entry name" value="NIDO"/>
    <property type="match status" value="1"/>
</dbReference>
<reference evidence="2 3" key="1">
    <citation type="submission" date="2019-03" db="EMBL/GenBank/DDBJ databases">
        <title>Genomics of glacier-inhabiting Cryobacterium strains.</title>
        <authorList>
            <person name="Liu Q."/>
            <person name="Xin Y.-H."/>
        </authorList>
    </citation>
    <scope>NUCLEOTIDE SEQUENCE [LARGE SCALE GENOMIC DNA]</scope>
    <source>
        <strain evidence="2 3">Sr36</strain>
    </source>
</reference>
<keyword evidence="3" id="KW-1185">Reference proteome</keyword>
<proteinExistence type="predicted"/>
<gene>
    <name evidence="2" type="ORF">E3T47_03515</name>
</gene>
<evidence type="ECO:0000313" key="2">
    <source>
        <dbReference type="EMBL" id="TFD67709.1"/>
    </source>
</evidence>
<evidence type="ECO:0000313" key="3">
    <source>
        <dbReference type="Proteomes" id="UP000298154"/>
    </source>
</evidence>
<evidence type="ECO:0000259" key="1">
    <source>
        <dbReference type="PROSITE" id="PS51220"/>
    </source>
</evidence>
<dbReference type="Proteomes" id="UP000298154">
    <property type="component" value="Unassembled WGS sequence"/>
</dbReference>
<dbReference type="Pfam" id="PF06119">
    <property type="entry name" value="NIDO"/>
    <property type="match status" value="1"/>
</dbReference>
<dbReference type="OrthoDB" id="3881096at2"/>
<dbReference type="AlphaFoldDB" id="A0A4R9AQ92"/>
<accession>A0A4R9AQ92</accession>
<dbReference type="InterPro" id="IPR036514">
    <property type="entry name" value="SGNH_hydro_sf"/>
</dbReference>
<name>A0A4R9AQ92_9MICO</name>